<organism evidence="2 3">
    <name type="scientific">Cordyceps javanica</name>
    <dbReference type="NCBI Taxonomy" id="43265"/>
    <lineage>
        <taxon>Eukaryota</taxon>
        <taxon>Fungi</taxon>
        <taxon>Dikarya</taxon>
        <taxon>Ascomycota</taxon>
        <taxon>Pezizomycotina</taxon>
        <taxon>Sordariomycetes</taxon>
        <taxon>Hypocreomycetidae</taxon>
        <taxon>Hypocreales</taxon>
        <taxon>Cordycipitaceae</taxon>
        <taxon>Cordyceps</taxon>
    </lineage>
</organism>
<dbReference type="AlphaFoldDB" id="A0A545W2G2"/>
<proteinExistence type="predicted"/>
<dbReference type="PANTHER" id="PTHR43792">
    <property type="entry name" value="GNAT FAMILY, PUTATIVE (AFU_ORTHOLOGUE AFUA_3G00765)-RELATED-RELATED"/>
    <property type="match status" value="1"/>
</dbReference>
<keyword evidence="3" id="KW-1185">Reference proteome</keyword>
<name>A0A545W2G2_9HYPO</name>
<gene>
    <name evidence="2" type="ORF">IF1G_04157</name>
</gene>
<dbReference type="Pfam" id="PF13302">
    <property type="entry name" value="Acetyltransf_3"/>
    <property type="match status" value="1"/>
</dbReference>
<dbReference type="Proteomes" id="UP000315783">
    <property type="component" value="Unassembled WGS sequence"/>
</dbReference>
<accession>A0A545W2G2</accession>
<dbReference type="OrthoDB" id="4072826at2759"/>
<protein>
    <submittedName>
        <fullName evidence="2">Acyl-CoA N-acyltransferase</fullName>
    </submittedName>
</protein>
<keyword evidence="2" id="KW-0012">Acyltransferase</keyword>
<dbReference type="EMBL" id="SPUK01000005">
    <property type="protein sequence ID" value="TQV96917.1"/>
    <property type="molecule type" value="Genomic_DNA"/>
</dbReference>
<sequence>MTNVVDGMDQTLIDLVKVKTTRPARYLPVAERPPHSTARLVLRSFTADDLAGFHEIRAQPEVMVFTSQGRPDASPAETLAKMDTFLSPRGDDIYVLAVVERATGALVGTISSHLRVDLLGWPALGYMLRREAWGKGYATEMVAGFLEVYWALPREEALVELAVDSSTVPAAAAAAAREGGELMTVTEQLAAITIDSNAPSQNVLLKAGFKLVKKWIDTENAPLLPLCFAYSLEKPH</sequence>
<dbReference type="InterPro" id="IPR016181">
    <property type="entry name" value="Acyl_CoA_acyltransferase"/>
</dbReference>
<dbReference type="Gene3D" id="3.40.630.30">
    <property type="match status" value="1"/>
</dbReference>
<dbReference type="PROSITE" id="PS51186">
    <property type="entry name" value="GNAT"/>
    <property type="match status" value="1"/>
</dbReference>
<dbReference type="PANTHER" id="PTHR43792:SF1">
    <property type="entry name" value="N-ACETYLTRANSFERASE DOMAIN-CONTAINING PROTEIN"/>
    <property type="match status" value="1"/>
</dbReference>
<keyword evidence="2" id="KW-0808">Transferase</keyword>
<feature type="domain" description="N-acetyltransferase" evidence="1">
    <location>
        <begin position="40"/>
        <end position="236"/>
    </location>
</feature>
<evidence type="ECO:0000313" key="3">
    <source>
        <dbReference type="Proteomes" id="UP000315783"/>
    </source>
</evidence>
<dbReference type="SUPFAM" id="SSF55729">
    <property type="entry name" value="Acyl-CoA N-acyltransferases (Nat)"/>
    <property type="match status" value="1"/>
</dbReference>
<reference evidence="2 3" key="1">
    <citation type="journal article" date="2019" name="Appl. Microbiol. Biotechnol.">
        <title>Genome sequence of Isaria javanica and comparative genome analysis insights into family S53 peptidase evolution in fungal entomopathogens.</title>
        <authorList>
            <person name="Lin R."/>
            <person name="Zhang X."/>
            <person name="Xin B."/>
            <person name="Zou M."/>
            <person name="Gao Y."/>
            <person name="Qin F."/>
            <person name="Hu Q."/>
            <person name="Xie B."/>
            <person name="Cheng X."/>
        </authorList>
    </citation>
    <scope>NUCLEOTIDE SEQUENCE [LARGE SCALE GENOMIC DNA]</scope>
    <source>
        <strain evidence="2 3">IJ1G</strain>
    </source>
</reference>
<dbReference type="InterPro" id="IPR051531">
    <property type="entry name" value="N-acetyltransferase"/>
</dbReference>
<comment type="caution">
    <text evidence="2">The sequence shown here is derived from an EMBL/GenBank/DDBJ whole genome shotgun (WGS) entry which is preliminary data.</text>
</comment>
<dbReference type="GO" id="GO:0016747">
    <property type="term" value="F:acyltransferase activity, transferring groups other than amino-acyl groups"/>
    <property type="evidence" value="ECO:0007669"/>
    <property type="project" value="InterPro"/>
</dbReference>
<evidence type="ECO:0000313" key="2">
    <source>
        <dbReference type="EMBL" id="TQV96917.1"/>
    </source>
</evidence>
<dbReference type="InterPro" id="IPR000182">
    <property type="entry name" value="GNAT_dom"/>
</dbReference>
<evidence type="ECO:0000259" key="1">
    <source>
        <dbReference type="PROSITE" id="PS51186"/>
    </source>
</evidence>